<dbReference type="AlphaFoldDB" id="X0WGB5"/>
<feature type="non-terminal residue" evidence="1">
    <location>
        <position position="107"/>
    </location>
</feature>
<comment type="caution">
    <text evidence="1">The sequence shown here is derived from an EMBL/GenBank/DDBJ whole genome shotgun (WGS) entry which is preliminary data.</text>
</comment>
<gene>
    <name evidence="1" type="ORF">S01H1_69944</name>
</gene>
<reference evidence="1" key="1">
    <citation type="journal article" date="2014" name="Front. Microbiol.">
        <title>High frequency of phylogenetically diverse reductive dehalogenase-homologous genes in deep subseafloor sedimentary metagenomes.</title>
        <authorList>
            <person name="Kawai M."/>
            <person name="Futagami T."/>
            <person name="Toyoda A."/>
            <person name="Takaki Y."/>
            <person name="Nishi S."/>
            <person name="Hori S."/>
            <person name="Arai W."/>
            <person name="Tsubouchi T."/>
            <person name="Morono Y."/>
            <person name="Uchiyama I."/>
            <person name="Ito T."/>
            <person name="Fujiyama A."/>
            <person name="Inagaki F."/>
            <person name="Takami H."/>
        </authorList>
    </citation>
    <scope>NUCLEOTIDE SEQUENCE</scope>
    <source>
        <strain evidence="1">Expedition CK06-06</strain>
    </source>
</reference>
<evidence type="ECO:0000313" key="1">
    <source>
        <dbReference type="EMBL" id="GAG29730.1"/>
    </source>
</evidence>
<accession>X0WGB5</accession>
<evidence type="ECO:0008006" key="2">
    <source>
        <dbReference type="Google" id="ProtNLM"/>
    </source>
</evidence>
<protein>
    <recommendedName>
        <fullName evidence="2">Proteasome assembly chaperone 3</fullName>
    </recommendedName>
</protein>
<dbReference type="EMBL" id="BARS01046465">
    <property type="protein sequence ID" value="GAG29730.1"/>
    <property type="molecule type" value="Genomic_DNA"/>
</dbReference>
<proteinExistence type="predicted"/>
<name>X0WGB5_9ZZZZ</name>
<organism evidence="1">
    <name type="scientific">marine sediment metagenome</name>
    <dbReference type="NCBI Taxonomy" id="412755"/>
    <lineage>
        <taxon>unclassified sequences</taxon>
        <taxon>metagenomes</taxon>
        <taxon>ecological metagenomes</taxon>
    </lineage>
</organism>
<sequence length="107" mass="11478">MVLSFSTLDAPYRDTVFHGAIASLENATVAFFWAGEEPRLGTLTVTLPDRSSSSLLGDRDQQMGLILGARLSAITSKMALVSTNLPEGVDDEAGKVLLDLAQRLLKN</sequence>